<keyword evidence="1" id="KW-0472">Membrane</keyword>
<feature type="transmembrane region" description="Helical" evidence="1">
    <location>
        <begin position="58"/>
        <end position="76"/>
    </location>
</feature>
<keyword evidence="3" id="KW-1185">Reference proteome</keyword>
<proteinExistence type="predicted"/>
<protein>
    <recommendedName>
        <fullName evidence="4">PH domain-containing protein</fullName>
    </recommendedName>
</protein>
<evidence type="ECO:0000313" key="3">
    <source>
        <dbReference type="Proteomes" id="UP000199701"/>
    </source>
</evidence>
<sequence length="264" mass="29163">MSFSNIFFAAICLLCSLSFGAIAIWAFKSKNPIHFWSGSTVNPEEITNIPAYNRANGLMWLIYTVCMVMIGIVSLFNIIIGVILLVIICAPGTIALIIAYNVIYKKYRSTSTTHKISDSTAKTPKAVIIAIIGFVLIIFVLVGTMEYYGLKNPVVNILDNSIQIKAMYGVNIDFSEITNISLIEKSMDNIGAGTRTDGYGGFGETLKGNFESDINGKTLLFVQSKTSPTIKIERIEKKDVYISLRNSTNTEQLYRELISAIPLK</sequence>
<dbReference type="Proteomes" id="UP000199701">
    <property type="component" value="Unassembled WGS sequence"/>
</dbReference>
<evidence type="ECO:0008006" key="4">
    <source>
        <dbReference type="Google" id="ProtNLM"/>
    </source>
</evidence>
<dbReference type="EMBL" id="FOJI01000022">
    <property type="protein sequence ID" value="SEW44265.1"/>
    <property type="molecule type" value="Genomic_DNA"/>
</dbReference>
<dbReference type="AlphaFoldDB" id="A0A1I0RSW7"/>
<evidence type="ECO:0000313" key="2">
    <source>
        <dbReference type="EMBL" id="SEW44265.1"/>
    </source>
</evidence>
<keyword evidence="1" id="KW-0812">Transmembrane</keyword>
<feature type="transmembrane region" description="Helical" evidence="1">
    <location>
        <begin position="125"/>
        <end position="150"/>
    </location>
</feature>
<reference evidence="2 3" key="1">
    <citation type="submission" date="2016-10" db="EMBL/GenBank/DDBJ databases">
        <authorList>
            <person name="de Groot N.N."/>
        </authorList>
    </citation>
    <scope>NUCLEOTIDE SEQUENCE [LARGE SCALE GENOMIC DNA]</scope>
    <source>
        <strain evidence="2 3">DSM 9179</strain>
    </source>
</reference>
<dbReference type="STRING" id="99656.SAMN05421659_12224"/>
<keyword evidence="1" id="KW-1133">Transmembrane helix</keyword>
<organism evidence="2 3">
    <name type="scientific">[Clostridium] fimetarium</name>
    <dbReference type="NCBI Taxonomy" id="99656"/>
    <lineage>
        <taxon>Bacteria</taxon>
        <taxon>Bacillati</taxon>
        <taxon>Bacillota</taxon>
        <taxon>Clostridia</taxon>
        <taxon>Lachnospirales</taxon>
        <taxon>Lachnospiraceae</taxon>
    </lineage>
</organism>
<evidence type="ECO:0000256" key="1">
    <source>
        <dbReference type="SAM" id="Phobius"/>
    </source>
</evidence>
<gene>
    <name evidence="2" type="ORF">SAMN05421659_12224</name>
</gene>
<dbReference type="OrthoDB" id="9808116at2"/>
<dbReference type="RefSeq" id="WP_092457622.1">
    <property type="nucleotide sequence ID" value="NZ_FOJI01000022.1"/>
</dbReference>
<accession>A0A1I0RSW7</accession>
<name>A0A1I0RSW7_9FIRM</name>
<feature type="transmembrane region" description="Helical" evidence="1">
    <location>
        <begin position="82"/>
        <end position="104"/>
    </location>
</feature>
<feature type="transmembrane region" description="Helical" evidence="1">
    <location>
        <begin position="6"/>
        <end position="27"/>
    </location>
</feature>